<organism evidence="2 3">
    <name type="scientific">Allorhodopirellula heiligendammensis</name>
    <dbReference type="NCBI Taxonomy" id="2714739"/>
    <lineage>
        <taxon>Bacteria</taxon>
        <taxon>Pseudomonadati</taxon>
        <taxon>Planctomycetota</taxon>
        <taxon>Planctomycetia</taxon>
        <taxon>Pirellulales</taxon>
        <taxon>Pirellulaceae</taxon>
        <taxon>Allorhodopirellula</taxon>
    </lineage>
</organism>
<evidence type="ECO:0000259" key="1">
    <source>
        <dbReference type="Pfam" id="PF09423"/>
    </source>
</evidence>
<dbReference type="Proteomes" id="UP000319908">
    <property type="component" value="Unassembled WGS sequence"/>
</dbReference>
<dbReference type="InterPro" id="IPR029052">
    <property type="entry name" value="Metallo-depent_PP-like"/>
</dbReference>
<dbReference type="EC" id="3.1.3.1" evidence="2"/>
<proteinExistence type="predicted"/>
<comment type="caution">
    <text evidence="2">The sequence shown here is derived from an EMBL/GenBank/DDBJ whole genome shotgun (WGS) entry which is preliminary data.</text>
</comment>
<dbReference type="Pfam" id="PF09423">
    <property type="entry name" value="PhoD"/>
    <property type="match status" value="1"/>
</dbReference>
<dbReference type="InterPro" id="IPR018946">
    <property type="entry name" value="PhoD-like_MPP"/>
</dbReference>
<keyword evidence="2" id="KW-0378">Hydrolase</keyword>
<dbReference type="PANTHER" id="PTHR33987:SF1">
    <property type="entry name" value="CALCINEURIN-LIKE METALLO-PHOSPHOESTERASE SUPERFAMILY PROTEIN"/>
    <property type="match status" value="1"/>
</dbReference>
<keyword evidence="3" id="KW-1185">Reference proteome</keyword>
<dbReference type="AlphaFoldDB" id="A0A5C6C2T7"/>
<dbReference type="SUPFAM" id="SSF56300">
    <property type="entry name" value="Metallo-dependent phosphatases"/>
    <property type="match status" value="1"/>
</dbReference>
<dbReference type="Gene3D" id="3.60.21.70">
    <property type="entry name" value="PhoD-like phosphatase"/>
    <property type="match status" value="1"/>
</dbReference>
<feature type="domain" description="PhoD-like phosphatase metallophosphatase" evidence="1">
    <location>
        <begin position="235"/>
        <end position="419"/>
    </location>
</feature>
<dbReference type="CDD" id="cd07389">
    <property type="entry name" value="MPP_PhoD"/>
    <property type="match status" value="1"/>
</dbReference>
<dbReference type="PANTHER" id="PTHR33987">
    <property type="entry name" value="CALCINEURIN-LIKE METALLO-PHOSPHOESTERASE SUPERFAMILY PROTEIN"/>
    <property type="match status" value="1"/>
</dbReference>
<accession>A0A5C6C2T7</accession>
<name>A0A5C6C2T7_9BACT</name>
<reference evidence="2 3" key="1">
    <citation type="journal article" date="2020" name="Antonie Van Leeuwenhoek">
        <title>Rhodopirellula heiligendammensis sp. nov., Rhodopirellula pilleata sp. nov., and Rhodopirellula solitaria sp. nov. isolated from natural or artificial marine surfaces in Northern Germany and California, USA, and emended description of the genus Rhodopirellula.</title>
        <authorList>
            <person name="Kallscheuer N."/>
            <person name="Wiegand S."/>
            <person name="Jogler M."/>
            <person name="Boedeker C."/>
            <person name="Peeters S.H."/>
            <person name="Rast P."/>
            <person name="Heuer A."/>
            <person name="Jetten M.S.M."/>
            <person name="Rohde M."/>
            <person name="Jogler C."/>
        </authorList>
    </citation>
    <scope>NUCLEOTIDE SEQUENCE [LARGE SCALE GENOMIC DNA]</scope>
    <source>
        <strain evidence="2 3">Poly21</strain>
    </source>
</reference>
<sequence>MGGASQFKETNMKRRLFLGAVGAVLTPLQRIFATTVEPQFKVTLPEAHKGTLEIDTRLLDSYGGPAANLRRFYLDVRQIFANNEQANFTDPKIVAAAQRNGVLLMGGPLLGDLRDDGVTIWMRPATESEMSITVAGKSFPIKPRRPGETVRIRVDQLQPNTPYHYAVESEGRTIASGRFVTAPATNDSGSFRLAFGSCCHKIGVHNPNLFRAIVNRQPHAMLLLGDIAVDDRNNQVAMHRADYQLRDVSKPWNDLVSHVPVYTAWDDHDYFDNDLSGIPRKFSSQDRDNVREVWRENWNNPAADANREGIYFSTQIGPVEVIMLDTRSCRDRQQRGQHGSYLGQQQMDWLKQTLKNSTAKFKVISSGTMWSDYVSNGKDSWGTWDTAAREEIFSLIEEESIGGVLLVSGDRHGARGFRIPRPSTFTFYEFEPATLGGVSGPPGLVKNCPEQLFGYSGSDDQGNSFVAFGEFTFDVSDDESAVTFRLITPQGDILEEIDLSLSELTPASPDSV</sequence>
<protein>
    <submittedName>
        <fullName evidence="2">Alkaline phosphatase D</fullName>
        <ecNumber evidence="2">3.1.3.1</ecNumber>
    </submittedName>
</protein>
<dbReference type="GO" id="GO:0004035">
    <property type="term" value="F:alkaline phosphatase activity"/>
    <property type="evidence" value="ECO:0007669"/>
    <property type="project" value="UniProtKB-EC"/>
</dbReference>
<evidence type="ECO:0000313" key="2">
    <source>
        <dbReference type="EMBL" id="TWU18502.1"/>
    </source>
</evidence>
<dbReference type="Gene3D" id="2.60.40.380">
    <property type="entry name" value="Purple acid phosphatase-like, N-terminal"/>
    <property type="match status" value="1"/>
</dbReference>
<dbReference type="EMBL" id="SJPU01000001">
    <property type="protein sequence ID" value="TWU18502.1"/>
    <property type="molecule type" value="Genomic_DNA"/>
</dbReference>
<dbReference type="InterPro" id="IPR038607">
    <property type="entry name" value="PhoD-like_sf"/>
</dbReference>
<evidence type="ECO:0000313" key="3">
    <source>
        <dbReference type="Proteomes" id="UP000319908"/>
    </source>
</evidence>
<gene>
    <name evidence="2" type="primary">phoD_1</name>
    <name evidence="2" type="ORF">Poly21_06650</name>
</gene>